<reference evidence="2 3" key="1">
    <citation type="journal article" date="2016" name="Front. Microbiol.">
        <title>Genome and transcriptome sequences reveal the specific parasitism of the nematophagous Purpureocillium lilacinum 36-1.</title>
        <authorList>
            <person name="Xie J."/>
            <person name="Li S."/>
            <person name="Mo C."/>
            <person name="Xiao X."/>
            <person name="Peng D."/>
            <person name="Wang G."/>
            <person name="Xiao Y."/>
        </authorList>
    </citation>
    <scope>NUCLEOTIDE SEQUENCE [LARGE SCALE GENOMIC DNA]</scope>
    <source>
        <strain evidence="2 3">36-1</strain>
    </source>
</reference>
<dbReference type="EMBL" id="LCWV01000037">
    <property type="protein sequence ID" value="PWI65178.1"/>
    <property type="molecule type" value="Genomic_DNA"/>
</dbReference>
<dbReference type="AlphaFoldDB" id="A0A2U3DSF1"/>
<feature type="compositionally biased region" description="Basic residues" evidence="1">
    <location>
        <begin position="112"/>
        <end position="125"/>
    </location>
</feature>
<feature type="compositionally biased region" description="Basic residues" evidence="1">
    <location>
        <begin position="169"/>
        <end position="179"/>
    </location>
</feature>
<evidence type="ECO:0000256" key="1">
    <source>
        <dbReference type="SAM" id="MobiDB-lite"/>
    </source>
</evidence>
<feature type="compositionally biased region" description="Basic and acidic residues" evidence="1">
    <location>
        <begin position="71"/>
        <end position="86"/>
    </location>
</feature>
<proteinExistence type="predicted"/>
<name>A0A2U3DSF1_PURLI</name>
<evidence type="ECO:0000313" key="3">
    <source>
        <dbReference type="Proteomes" id="UP000245956"/>
    </source>
</evidence>
<feature type="region of interest" description="Disordered" evidence="1">
    <location>
        <begin position="49"/>
        <end position="179"/>
    </location>
</feature>
<feature type="compositionally biased region" description="Basic and acidic residues" evidence="1">
    <location>
        <begin position="95"/>
        <end position="104"/>
    </location>
</feature>
<evidence type="ECO:0000313" key="2">
    <source>
        <dbReference type="EMBL" id="PWI65178.1"/>
    </source>
</evidence>
<protein>
    <submittedName>
        <fullName evidence="2">Uncharacterized protein</fullName>
    </submittedName>
</protein>
<feature type="compositionally biased region" description="Polar residues" evidence="1">
    <location>
        <begin position="145"/>
        <end position="155"/>
    </location>
</feature>
<feature type="compositionally biased region" description="Basic and acidic residues" evidence="1">
    <location>
        <begin position="130"/>
        <end position="144"/>
    </location>
</feature>
<organism evidence="2 3">
    <name type="scientific">Purpureocillium lilacinum</name>
    <name type="common">Paecilomyces lilacinus</name>
    <dbReference type="NCBI Taxonomy" id="33203"/>
    <lineage>
        <taxon>Eukaryota</taxon>
        <taxon>Fungi</taxon>
        <taxon>Dikarya</taxon>
        <taxon>Ascomycota</taxon>
        <taxon>Pezizomycotina</taxon>
        <taxon>Sordariomycetes</taxon>
        <taxon>Hypocreomycetidae</taxon>
        <taxon>Hypocreales</taxon>
        <taxon>Ophiocordycipitaceae</taxon>
        <taxon>Purpureocillium</taxon>
    </lineage>
</organism>
<gene>
    <name evidence="2" type="ORF">PCL_07355</name>
</gene>
<comment type="caution">
    <text evidence="2">The sequence shown here is derived from an EMBL/GenBank/DDBJ whole genome shotgun (WGS) entry which is preliminary data.</text>
</comment>
<accession>A0A2U3DSF1</accession>
<dbReference type="Proteomes" id="UP000245956">
    <property type="component" value="Unassembled WGS sequence"/>
</dbReference>
<sequence length="218" mass="25328">MVRRRTKCTMRSRPSFLRSLARAVFPRRPCSQLTGEIFRKKRLCPVCDRKGGSHPRGQDGPLRRLPVSPRARREAHSATRTVRDEQAAQGPYELSSHESRERRNSRGAPETRHRRPQSTNMRHRQSSPSRGEDYFKHGKVDRQPRSGSETLNMISETYELDGGSSRPSRSGHRNRFRSRRLVQAPRHVFGGDLEAALNDAIEDWQPRERSRPSRRRCR</sequence>